<dbReference type="InterPro" id="IPR036390">
    <property type="entry name" value="WH_DNA-bd_sf"/>
</dbReference>
<gene>
    <name evidence="5" type="primary">arsR</name>
    <name evidence="5" type="ORF">BN3087_530012</name>
</gene>
<dbReference type="PANTHER" id="PTHR33154">
    <property type="entry name" value="TRANSCRIPTIONAL REGULATOR, ARSR FAMILY"/>
    <property type="match status" value="1"/>
</dbReference>
<evidence type="ECO:0000256" key="1">
    <source>
        <dbReference type="ARBA" id="ARBA00023015"/>
    </source>
</evidence>
<keyword evidence="1" id="KW-0805">Transcription regulation</keyword>
<evidence type="ECO:0000259" key="4">
    <source>
        <dbReference type="PROSITE" id="PS50987"/>
    </source>
</evidence>
<keyword evidence="2" id="KW-0238">DNA-binding</keyword>
<dbReference type="PANTHER" id="PTHR33154:SF18">
    <property type="entry name" value="ARSENICAL RESISTANCE OPERON REPRESSOR"/>
    <property type="match status" value="1"/>
</dbReference>
<organism evidence="5">
    <name type="scientific">Sulfurovum sp. enrichment culture clone C5</name>
    <dbReference type="NCBI Taxonomy" id="497650"/>
    <lineage>
        <taxon>Bacteria</taxon>
        <taxon>Pseudomonadati</taxon>
        <taxon>Campylobacterota</taxon>
        <taxon>Epsilonproteobacteria</taxon>
        <taxon>Campylobacterales</taxon>
        <taxon>Sulfurovaceae</taxon>
        <taxon>Sulfurovum</taxon>
        <taxon>environmental samples</taxon>
    </lineage>
</organism>
<evidence type="ECO:0000256" key="3">
    <source>
        <dbReference type="ARBA" id="ARBA00023163"/>
    </source>
</evidence>
<dbReference type="SUPFAM" id="SSF46785">
    <property type="entry name" value="Winged helix' DNA-binding domain"/>
    <property type="match status" value="1"/>
</dbReference>
<keyword evidence="3" id="KW-0804">Transcription</keyword>
<evidence type="ECO:0000313" key="5">
    <source>
        <dbReference type="EMBL" id="CUV65965.1"/>
    </source>
</evidence>
<evidence type="ECO:0000256" key="2">
    <source>
        <dbReference type="ARBA" id="ARBA00023125"/>
    </source>
</evidence>
<dbReference type="InterPro" id="IPR001845">
    <property type="entry name" value="HTH_ArsR_DNA-bd_dom"/>
</dbReference>
<dbReference type="GO" id="GO:0003700">
    <property type="term" value="F:DNA-binding transcription factor activity"/>
    <property type="evidence" value="ECO:0007669"/>
    <property type="project" value="InterPro"/>
</dbReference>
<dbReference type="CDD" id="cd00090">
    <property type="entry name" value="HTH_ARSR"/>
    <property type="match status" value="1"/>
</dbReference>
<dbReference type="InterPro" id="IPR011991">
    <property type="entry name" value="ArsR-like_HTH"/>
</dbReference>
<protein>
    <submittedName>
        <fullName evidence="5">Transcriptional regulator, ArsR family</fullName>
    </submittedName>
</protein>
<dbReference type="PROSITE" id="PS50987">
    <property type="entry name" value="HTH_ARSR_2"/>
    <property type="match status" value="1"/>
</dbReference>
<reference evidence="5" key="1">
    <citation type="submission" date="2015-11" db="EMBL/GenBank/DDBJ databases">
        <authorList>
            <person name="Zhang Y."/>
            <person name="Guo Z."/>
        </authorList>
    </citation>
    <scope>NUCLEOTIDE SEQUENCE</scope>
    <source>
        <strain evidence="5">BN30871</strain>
    </source>
</reference>
<sequence>MDNFLKTVGSINDETRLRILRFINENGEVCVCDIESSFDMIQSRISRHLKILKDGGFLRVDRRGVWAYYSIRFPLDAFRQSILKEISFLDVDIPTLKKGCSKGCSI</sequence>
<proteinExistence type="predicted"/>
<dbReference type="EMBL" id="FAXN01000055">
    <property type="protein sequence ID" value="CUV65965.1"/>
    <property type="molecule type" value="Genomic_DNA"/>
</dbReference>
<dbReference type="SMART" id="SM00418">
    <property type="entry name" value="HTH_ARSR"/>
    <property type="match status" value="1"/>
</dbReference>
<dbReference type="Pfam" id="PF01022">
    <property type="entry name" value="HTH_5"/>
    <property type="match status" value="1"/>
</dbReference>
<dbReference type="NCBIfam" id="NF033788">
    <property type="entry name" value="HTH_metalloreg"/>
    <property type="match status" value="1"/>
</dbReference>
<dbReference type="PRINTS" id="PR00778">
    <property type="entry name" value="HTHARSR"/>
</dbReference>
<name>A0A0S4XP09_9BACT</name>
<dbReference type="Gene3D" id="1.10.10.10">
    <property type="entry name" value="Winged helix-like DNA-binding domain superfamily/Winged helix DNA-binding domain"/>
    <property type="match status" value="1"/>
</dbReference>
<dbReference type="GO" id="GO:0003677">
    <property type="term" value="F:DNA binding"/>
    <property type="evidence" value="ECO:0007669"/>
    <property type="project" value="UniProtKB-KW"/>
</dbReference>
<dbReference type="AlphaFoldDB" id="A0A0S4XP09"/>
<dbReference type="InterPro" id="IPR051081">
    <property type="entry name" value="HTH_MetalResp_TranReg"/>
</dbReference>
<dbReference type="InterPro" id="IPR036388">
    <property type="entry name" value="WH-like_DNA-bd_sf"/>
</dbReference>
<accession>A0A0S4XP09</accession>
<feature type="domain" description="HTH arsR-type" evidence="4">
    <location>
        <begin position="1"/>
        <end position="90"/>
    </location>
</feature>